<proteinExistence type="predicted"/>
<evidence type="ECO:0000313" key="2">
    <source>
        <dbReference type="EMBL" id="KAG0669556.1"/>
    </source>
</evidence>
<protein>
    <submittedName>
        <fullName evidence="2">Uncharacterized protein</fullName>
    </submittedName>
</protein>
<keyword evidence="1" id="KW-0732">Signal</keyword>
<keyword evidence="3" id="KW-1185">Reference proteome</keyword>
<sequence>MKSSFLTQALLLLSTTAALSIAAEVDGSAEAVVESVSVPSDNLDIETGNITDIPRDTNSLEVELHPEFNNNFAFQICYKITMAFVALLRLYLDVLNDLVDRMDAIPNCTHSLRIMFKRLFTKLNCKSEPFAFSNTGKFWNVVFSGQNDNFECVGDNQWPDIEKALTVAFNENDNFTNITALCMNLSFEDEWSIITRLQVSTDKTYADLWDIPCEGELLSYAYTEEEGQWTNVARKML</sequence>
<comment type="caution">
    <text evidence="2">The sequence shown here is derived from an EMBL/GenBank/DDBJ whole genome shotgun (WGS) entry which is preliminary data.</text>
</comment>
<name>A0A9P6WBJ1_MAUEX</name>
<dbReference type="Proteomes" id="UP000750334">
    <property type="component" value="Unassembled WGS sequence"/>
</dbReference>
<feature type="signal peptide" evidence="1">
    <location>
        <begin position="1"/>
        <end position="22"/>
    </location>
</feature>
<gene>
    <name evidence="2" type="ORF">C6P45_003627</name>
</gene>
<dbReference type="EMBL" id="PUHR01000039">
    <property type="protein sequence ID" value="KAG0669556.1"/>
    <property type="molecule type" value="Genomic_DNA"/>
</dbReference>
<organism evidence="2 3">
    <name type="scientific">Maudiozyma exigua</name>
    <name type="common">Yeast</name>
    <name type="synonym">Kazachstania exigua</name>
    <dbReference type="NCBI Taxonomy" id="34358"/>
    <lineage>
        <taxon>Eukaryota</taxon>
        <taxon>Fungi</taxon>
        <taxon>Dikarya</taxon>
        <taxon>Ascomycota</taxon>
        <taxon>Saccharomycotina</taxon>
        <taxon>Saccharomycetes</taxon>
        <taxon>Saccharomycetales</taxon>
        <taxon>Saccharomycetaceae</taxon>
        <taxon>Maudiozyma</taxon>
    </lineage>
</organism>
<evidence type="ECO:0000256" key="1">
    <source>
        <dbReference type="SAM" id="SignalP"/>
    </source>
</evidence>
<dbReference type="OrthoDB" id="4064780at2759"/>
<dbReference type="AlphaFoldDB" id="A0A9P6WBJ1"/>
<accession>A0A9P6WBJ1</accession>
<reference evidence="2 3" key="1">
    <citation type="submission" date="2020-11" db="EMBL/GenBank/DDBJ databases">
        <title>Kefir isolates.</title>
        <authorList>
            <person name="Marcisauskas S."/>
            <person name="Kim Y."/>
            <person name="Blasche S."/>
        </authorList>
    </citation>
    <scope>NUCLEOTIDE SEQUENCE [LARGE SCALE GENOMIC DNA]</scope>
    <source>
        <strain evidence="2 3">OG2</strain>
    </source>
</reference>
<evidence type="ECO:0000313" key="3">
    <source>
        <dbReference type="Proteomes" id="UP000750334"/>
    </source>
</evidence>
<feature type="chain" id="PRO_5040144097" evidence="1">
    <location>
        <begin position="23"/>
        <end position="237"/>
    </location>
</feature>